<dbReference type="InterPro" id="IPR051266">
    <property type="entry name" value="CLCR"/>
</dbReference>
<dbReference type="PANTHER" id="PTHR10579">
    <property type="entry name" value="CALCIUM-ACTIVATED CHLORIDE CHANNEL REGULATOR"/>
    <property type="match status" value="1"/>
</dbReference>
<dbReference type="PANTHER" id="PTHR10579:SF43">
    <property type="entry name" value="ZINC FINGER (C3HC4-TYPE RING FINGER) FAMILY PROTEIN"/>
    <property type="match status" value="1"/>
</dbReference>
<dbReference type="SMART" id="SM00327">
    <property type="entry name" value="VWA"/>
    <property type="match status" value="1"/>
</dbReference>
<keyword evidence="2" id="KW-0472">Membrane</keyword>
<gene>
    <name evidence="5" type="ORF">L0C25_15745</name>
</gene>
<reference evidence="5" key="1">
    <citation type="submission" date="2022-01" db="EMBL/GenBank/DDBJ databases">
        <title>Nocardioidaceae gen. sp. A5X3R13.</title>
        <authorList>
            <person name="Lopez Marin M.A."/>
            <person name="Uhlik O."/>
        </authorList>
    </citation>
    <scope>NUCLEOTIDE SEQUENCE</scope>
    <source>
        <strain evidence="5">A5X3R13</strain>
    </source>
</reference>
<organism evidence="5 6">
    <name type="scientific">Solicola gregarius</name>
    <dbReference type="NCBI Taxonomy" id="2908642"/>
    <lineage>
        <taxon>Bacteria</taxon>
        <taxon>Bacillati</taxon>
        <taxon>Actinomycetota</taxon>
        <taxon>Actinomycetes</taxon>
        <taxon>Propionibacteriales</taxon>
        <taxon>Nocardioidaceae</taxon>
        <taxon>Solicola</taxon>
    </lineage>
</organism>
<dbReference type="RefSeq" id="WP_271632636.1">
    <property type="nucleotide sequence ID" value="NZ_CP094970.1"/>
</dbReference>
<accession>A0AA46TF15</accession>
<dbReference type="EMBL" id="CP094970">
    <property type="protein sequence ID" value="UYM03993.1"/>
    <property type="molecule type" value="Genomic_DNA"/>
</dbReference>
<evidence type="ECO:0000256" key="3">
    <source>
        <dbReference type="SAM" id="SignalP"/>
    </source>
</evidence>
<feature type="transmembrane region" description="Helical" evidence="2">
    <location>
        <begin position="606"/>
        <end position="626"/>
    </location>
</feature>
<keyword evidence="3" id="KW-0732">Signal</keyword>
<dbReference type="Gene3D" id="3.40.50.410">
    <property type="entry name" value="von Willebrand factor, type A domain"/>
    <property type="match status" value="1"/>
</dbReference>
<dbReference type="PROSITE" id="PS50234">
    <property type="entry name" value="VWFA"/>
    <property type="match status" value="1"/>
</dbReference>
<dbReference type="Proteomes" id="UP001164390">
    <property type="component" value="Chromosome"/>
</dbReference>
<keyword evidence="2" id="KW-1133">Transmembrane helix</keyword>
<name>A0AA46TF15_9ACTN</name>
<evidence type="ECO:0000313" key="6">
    <source>
        <dbReference type="Proteomes" id="UP001164390"/>
    </source>
</evidence>
<dbReference type="InterPro" id="IPR036465">
    <property type="entry name" value="vWFA_dom_sf"/>
</dbReference>
<feature type="region of interest" description="Disordered" evidence="1">
    <location>
        <begin position="558"/>
        <end position="604"/>
    </location>
</feature>
<dbReference type="Pfam" id="PF13519">
    <property type="entry name" value="VWA_2"/>
    <property type="match status" value="1"/>
</dbReference>
<evidence type="ECO:0000256" key="1">
    <source>
        <dbReference type="SAM" id="MobiDB-lite"/>
    </source>
</evidence>
<keyword evidence="6" id="KW-1185">Reference proteome</keyword>
<evidence type="ECO:0000259" key="4">
    <source>
        <dbReference type="PROSITE" id="PS50234"/>
    </source>
</evidence>
<feature type="signal peptide" evidence="3">
    <location>
        <begin position="1"/>
        <end position="32"/>
    </location>
</feature>
<protein>
    <submittedName>
        <fullName evidence="5">VWA domain-containing protein</fullName>
    </submittedName>
</protein>
<keyword evidence="2" id="KW-0812">Transmembrane</keyword>
<dbReference type="InterPro" id="IPR002035">
    <property type="entry name" value="VWF_A"/>
</dbReference>
<sequence>MGVSRHVRRVVIMMAAVLVAMVPCLWAASAPAATATAPESDRGEMMLVLDSSGSMAEPASGGTTKIDAAKDSLNTVVDDLPSDAPVGLRVYGAEVEFRNQAGACTDSQRVVDIGTDNRDELHDAVASYRPFGETPIGYALEQAAKDLGSEGKRTIVLVSDGEPTCKPNPCKVAAELAEDGIDMRIDVVGLDVSGKARKALSCIAAKGNGTYYDADDADGLTDALSTVSERAAKPYEAIGTPVTGGPGRDQAAEITAGDWLDTLGGPKSDTGQRWYRFKRTVPKSTIHVSATIANPTGEDALHLRVYAGQTECGFAQGQGPATYRPFVVAAVAAPGFNEFEDECVNAGELTIMVQRGAPNGGFAKNSDVPVEIRAIEEAPATNAKALPGRLEERAEKKPSMSNPTDIVGGNTFGNAVEVEPGAYSGTLVPGEAQLFEIDADWGQRVNAAVDFPKPDKALADAIGSYGPAPTLWIYSPSRATASSAFHSAQQSILSSSSTTDLYGHSYPIGYNNRQSFVDAQSAASIAGKYYISVSVARDEDSKASYEIPFTLGVDVEGKTSNVPEYDGGEPQIGESESDDSTTDDPTGSSDDIEQTAAGTDDTDGPWLAVALGVGGIVLLGLGAAMVRVARR</sequence>
<dbReference type="AlphaFoldDB" id="A0AA46TF15"/>
<feature type="domain" description="VWFA" evidence="4">
    <location>
        <begin position="44"/>
        <end position="227"/>
    </location>
</feature>
<evidence type="ECO:0000256" key="2">
    <source>
        <dbReference type="SAM" id="Phobius"/>
    </source>
</evidence>
<feature type="chain" id="PRO_5041331156" evidence="3">
    <location>
        <begin position="33"/>
        <end position="631"/>
    </location>
</feature>
<dbReference type="KEGG" id="sgrg:L0C25_15745"/>
<proteinExistence type="predicted"/>
<dbReference type="SUPFAM" id="SSF53300">
    <property type="entry name" value="vWA-like"/>
    <property type="match status" value="1"/>
</dbReference>
<evidence type="ECO:0000313" key="5">
    <source>
        <dbReference type="EMBL" id="UYM03993.1"/>
    </source>
</evidence>